<dbReference type="AlphaFoldDB" id="A0A9X2JDT9"/>
<dbReference type="Proteomes" id="UP001155182">
    <property type="component" value="Unassembled WGS sequence"/>
</dbReference>
<feature type="non-terminal residue" evidence="1">
    <location>
        <position position="1"/>
    </location>
</feature>
<name>A0A9X2JDT9_9SPHI</name>
<reference evidence="1" key="1">
    <citation type="submission" date="2022-06" db="EMBL/GenBank/DDBJ databases">
        <title>Solitalea sp. MAHUQ-68 isolated from rhizospheric soil.</title>
        <authorList>
            <person name="Huq M.A."/>
        </authorList>
    </citation>
    <scope>NUCLEOTIDE SEQUENCE</scope>
    <source>
        <strain evidence="1">MAHUQ-68</strain>
    </source>
</reference>
<evidence type="ECO:0000313" key="2">
    <source>
        <dbReference type="Proteomes" id="UP001155182"/>
    </source>
</evidence>
<evidence type="ECO:0000313" key="1">
    <source>
        <dbReference type="EMBL" id="MCO4291701.1"/>
    </source>
</evidence>
<sequence length="59" mass="6711">PTLSFNGLLKNSFLHSLANARELDFIGWVAILGYKNEPVVRICCKSRARWALKSCKINF</sequence>
<proteinExistence type="predicted"/>
<organism evidence="1 2">
    <name type="scientific">Solitalea agri</name>
    <dbReference type="NCBI Taxonomy" id="2953739"/>
    <lineage>
        <taxon>Bacteria</taxon>
        <taxon>Pseudomonadati</taxon>
        <taxon>Bacteroidota</taxon>
        <taxon>Sphingobacteriia</taxon>
        <taxon>Sphingobacteriales</taxon>
        <taxon>Sphingobacteriaceae</taxon>
        <taxon>Solitalea</taxon>
    </lineage>
</organism>
<keyword evidence="2" id="KW-1185">Reference proteome</keyword>
<dbReference type="EMBL" id="JAMWYS010000007">
    <property type="protein sequence ID" value="MCO4291701.1"/>
    <property type="molecule type" value="Genomic_DNA"/>
</dbReference>
<gene>
    <name evidence="1" type="ORF">NF867_02345</name>
</gene>
<accession>A0A9X2JDT9</accession>
<protein>
    <submittedName>
        <fullName evidence="1">Uncharacterized protein</fullName>
    </submittedName>
</protein>
<comment type="caution">
    <text evidence="1">The sequence shown here is derived from an EMBL/GenBank/DDBJ whole genome shotgun (WGS) entry which is preliminary data.</text>
</comment>